<evidence type="ECO:0000313" key="1">
    <source>
        <dbReference type="EMBL" id="KAI4832599.1"/>
    </source>
</evidence>
<reference evidence="1" key="1">
    <citation type="submission" date="2022-05" db="EMBL/GenBank/DDBJ databases">
        <title>Chromosome-level genome of Chaenocephalus aceratus.</title>
        <authorList>
            <person name="Park H."/>
        </authorList>
    </citation>
    <scope>NUCLEOTIDE SEQUENCE</scope>
    <source>
        <strain evidence="1">KU_202001</strain>
    </source>
</reference>
<sequence>MFSLGEKIEFFIGNPFSTPVGQRIERATSVCLQSEDWGINMEICDIINETDEGPKDAVKAIKKRIVGNKNFREIMLALTVLEACVKNCGQRFHILVSSQEFIEGVLVRSILPKYNPPTALHDRVLSLIQSWADAFRSSPSLAGVVYVYDDLRRRGLEFPMTDLDALSPIHTPNRSTPENETPEIAPVAAPTPQSEPQTASSVPPQSTSPPDQRGEEPGSLSAQQEQKLRSELALVKGNLTVMFDRLNKAQVSNTPQQSSSTTTNLLDLSPEPPSLSQLAVITTTSQSADSAPTININQPTTVKEEEEFDMFAHTRGSSLADQRKSVRYEDPGAVEGLAGALDTRLQVTGGVAPAKNSPQSDVDRSNDMEEHSSVSEGVSSEEFDKFLEDRAKESDYSAPTIRSVPASTSRPPPQSARHRKDQTSFSHFECEDKKRDPDISGLSRLLRLLGSSFDLIWMSIEQPSEASRSQLLGNFSLPGEFPTTTRKKFNPSASPELSEAAANSRQKLVKYAADLDLGSLPKHVASSVRDWLVRSATCGLIYQWVDLGPAFWPRWVRQTDCQKSGGEPSCSFPAGMECVRAETALIKILAWHCMENKKGDDGWRRLEADGSDGGTEMRTGQARKKCLWRQMPYPVVTAYDFLIHEGTLLSSGYEVQAFLGEGSFGKVAMCMDNVTNTKKAVKISKDRPLFFERAMKEITILQKLQTLDADKCSLVKWYGSFYHEKLICLEFEHLDLSLYEYMLQRKHNALPIAEIRPVLRQLTTALLHLEALEIIHADIKPENIMVVNRLQHPLQVKLIDFGLARHVSEAVPGTAVQSLWYRAPEVLLGMDFSEQIDMWSLGAVAAEIAAGFALFPAEHEYDTLKQIVDLVGQPPDVLLNYGQKSSFYFNIEGSYNQQIWTLKTPWEFALQTGHHFRGNQCFHLRSLDDLVEVIPYRHVAKREELLNFVDLLKNMLLPDKCGRIIPFTVLEHPFFAVEQDPEVSQSIETVIVDMREAEQSLPPQPSLTESFQSIENVIFDSRDSELSVTLQLSKNVQSVAFKAVTLPEQIVSAQPETVYFKLEDEAAHMEPEVIKVTSGERKSRVRRFLKSIRNALFSCVRCDSN</sequence>
<organism evidence="1 2">
    <name type="scientific">Chaenocephalus aceratus</name>
    <name type="common">Blackfin icefish</name>
    <name type="synonym">Chaenichthys aceratus</name>
    <dbReference type="NCBI Taxonomy" id="36190"/>
    <lineage>
        <taxon>Eukaryota</taxon>
        <taxon>Metazoa</taxon>
        <taxon>Chordata</taxon>
        <taxon>Craniata</taxon>
        <taxon>Vertebrata</taxon>
        <taxon>Euteleostomi</taxon>
        <taxon>Actinopterygii</taxon>
        <taxon>Neopterygii</taxon>
        <taxon>Teleostei</taxon>
        <taxon>Neoteleostei</taxon>
        <taxon>Acanthomorphata</taxon>
        <taxon>Eupercaria</taxon>
        <taxon>Perciformes</taxon>
        <taxon>Notothenioidei</taxon>
        <taxon>Channichthyidae</taxon>
        <taxon>Chaenocephalus</taxon>
    </lineage>
</organism>
<name>A0ACB9Y063_CHAAC</name>
<proteinExistence type="predicted"/>
<evidence type="ECO:0000313" key="2">
    <source>
        <dbReference type="Proteomes" id="UP001057452"/>
    </source>
</evidence>
<dbReference type="Proteomes" id="UP001057452">
    <property type="component" value="Chromosome 1"/>
</dbReference>
<gene>
    <name evidence="1" type="ORF">KUCAC02_015561</name>
</gene>
<comment type="caution">
    <text evidence="1">The sequence shown here is derived from an EMBL/GenBank/DDBJ whole genome shotgun (WGS) entry which is preliminary data.</text>
</comment>
<dbReference type="EMBL" id="CM043785">
    <property type="protein sequence ID" value="KAI4832599.1"/>
    <property type="molecule type" value="Genomic_DNA"/>
</dbReference>
<accession>A0ACB9Y063</accession>
<keyword evidence="2" id="KW-1185">Reference proteome</keyword>
<protein>
    <submittedName>
        <fullName evidence="1">Uncharacterized protein</fullName>
    </submittedName>
</protein>